<evidence type="ECO:0000313" key="1">
    <source>
        <dbReference type="EMBL" id="CAB3784593.1"/>
    </source>
</evidence>
<sequence>MSEVTEWFAAMTDPVHEGWYEVRYSWEEPECTHLCRYYWNGNGWSFGELGIEGGLAWGDKSDRYITSEFWRGLRSPA</sequence>
<gene>
    <name evidence="1" type="ORF">LMG28138_01840</name>
</gene>
<evidence type="ECO:0000313" key="2">
    <source>
        <dbReference type="Proteomes" id="UP000494115"/>
    </source>
</evidence>
<reference evidence="1 2" key="1">
    <citation type="submission" date="2020-04" db="EMBL/GenBank/DDBJ databases">
        <authorList>
            <person name="De Canck E."/>
        </authorList>
    </citation>
    <scope>NUCLEOTIDE SEQUENCE [LARGE SCALE GENOMIC DNA]</scope>
    <source>
        <strain evidence="1 2">LMG 28138</strain>
    </source>
</reference>
<dbReference type="Proteomes" id="UP000494115">
    <property type="component" value="Unassembled WGS sequence"/>
</dbReference>
<dbReference type="EMBL" id="CADIKM010000006">
    <property type="protein sequence ID" value="CAB3784593.1"/>
    <property type="molecule type" value="Genomic_DNA"/>
</dbReference>
<proteinExistence type="predicted"/>
<keyword evidence="2" id="KW-1185">Reference proteome</keyword>
<dbReference type="AlphaFoldDB" id="A0A6S7BCY9"/>
<accession>A0A6S7BCY9</accession>
<dbReference type="RefSeq" id="WP_175104440.1">
    <property type="nucleotide sequence ID" value="NZ_CADIKM010000006.1"/>
</dbReference>
<protein>
    <submittedName>
        <fullName evidence="1">Uncharacterized protein</fullName>
    </submittedName>
</protein>
<organism evidence="1 2">
    <name type="scientific">Pararobbsia alpina</name>
    <dbReference type="NCBI Taxonomy" id="621374"/>
    <lineage>
        <taxon>Bacteria</taxon>
        <taxon>Pseudomonadati</taxon>
        <taxon>Pseudomonadota</taxon>
        <taxon>Betaproteobacteria</taxon>
        <taxon>Burkholderiales</taxon>
        <taxon>Burkholderiaceae</taxon>
        <taxon>Pararobbsia</taxon>
    </lineage>
</organism>
<name>A0A6S7BCY9_9BURK</name>